<proteinExistence type="predicted"/>
<reference evidence="1 2" key="1">
    <citation type="submission" date="2020-08" db="EMBL/GenBank/DDBJ databases">
        <title>Bridging the membrane lipid divide: bacteria of the FCB group superphylum have the potential to synthesize archaeal ether lipids.</title>
        <authorList>
            <person name="Villanueva L."/>
            <person name="Von Meijenfeldt F.A.B."/>
            <person name="Westbye A.B."/>
            <person name="Yadav S."/>
            <person name="Hopmans E.C."/>
            <person name="Dutilh B.E."/>
            <person name="Sinninghe Damste J.S."/>
        </authorList>
    </citation>
    <scope>NUCLEOTIDE SEQUENCE [LARGE SCALE GENOMIC DNA]</scope>
    <source>
        <strain evidence="1">NIOZ-UU47</strain>
    </source>
</reference>
<dbReference type="Pfam" id="PF09837">
    <property type="entry name" value="DUF2064"/>
    <property type="match status" value="1"/>
</dbReference>
<comment type="caution">
    <text evidence="1">The sequence shown here is derived from an EMBL/GenBank/DDBJ whole genome shotgun (WGS) entry which is preliminary data.</text>
</comment>
<dbReference type="SUPFAM" id="SSF53448">
    <property type="entry name" value="Nucleotide-diphospho-sugar transferases"/>
    <property type="match status" value="1"/>
</dbReference>
<dbReference type="InterPro" id="IPR029044">
    <property type="entry name" value="Nucleotide-diphossugar_trans"/>
</dbReference>
<sequence length="237" mass="26504">MKNQEIPCVFKDCLKRVLDTLKPDEIKEAIIIFTRFPLPGQAKTRLVPYLGAKKAAELQRSMTEHTLAQARDMQQMRDVCIEVHYDGGTRELIQKWLGKVSLHKQQNGDLGTRLAAALSTGFQSGYTKILITGTDCPSLTSSLMIQSLDDLNQRDLIIGPATDGGFYLLGLKKSAPQLFVDVPWGTSKVYEKTVSNAQKLNLSLYNLPTLSDIDRPEDLIHLHPAGRDLITLNKQER</sequence>
<evidence type="ECO:0000313" key="2">
    <source>
        <dbReference type="Proteomes" id="UP000614424"/>
    </source>
</evidence>
<dbReference type="Proteomes" id="UP000614424">
    <property type="component" value="Unassembled WGS sequence"/>
</dbReference>
<dbReference type="PANTHER" id="PTHR36529">
    <property type="entry name" value="SLL1095 PROTEIN"/>
    <property type="match status" value="1"/>
</dbReference>
<organism evidence="1 2">
    <name type="scientific">Candidatus Desulfobia pelagia</name>
    <dbReference type="NCBI Taxonomy" id="2841692"/>
    <lineage>
        <taxon>Bacteria</taxon>
        <taxon>Pseudomonadati</taxon>
        <taxon>Thermodesulfobacteriota</taxon>
        <taxon>Desulfobulbia</taxon>
        <taxon>Desulfobulbales</taxon>
        <taxon>Desulfobulbaceae</taxon>
        <taxon>Candidatus Desulfobia</taxon>
    </lineage>
</organism>
<dbReference type="InterPro" id="IPR018641">
    <property type="entry name" value="Trfase_1_rSAM/seldom-assoc"/>
</dbReference>
<evidence type="ECO:0000313" key="1">
    <source>
        <dbReference type="EMBL" id="MBC8318188.1"/>
    </source>
</evidence>
<dbReference type="NCBIfam" id="TIGR04282">
    <property type="entry name" value="glyco_like_cofC"/>
    <property type="match status" value="1"/>
</dbReference>
<dbReference type="Gene3D" id="3.90.550.10">
    <property type="entry name" value="Spore Coat Polysaccharide Biosynthesis Protein SpsA, Chain A"/>
    <property type="match status" value="1"/>
</dbReference>
<accession>A0A8J6TG34</accession>
<dbReference type="PANTHER" id="PTHR36529:SF1">
    <property type="entry name" value="GLYCOSYLTRANSFERASE"/>
    <property type="match status" value="1"/>
</dbReference>
<protein>
    <submittedName>
        <fullName evidence="1">TIGR04282 family arsenosugar biosynthesis glycosyltransferase</fullName>
    </submittedName>
</protein>
<dbReference type="EMBL" id="JACNJZ010000138">
    <property type="protein sequence ID" value="MBC8318188.1"/>
    <property type="molecule type" value="Genomic_DNA"/>
</dbReference>
<dbReference type="AlphaFoldDB" id="A0A8J6TG34"/>
<gene>
    <name evidence="1" type="ORF">H8E41_09800</name>
</gene>
<name>A0A8J6TG34_9BACT</name>